<comment type="caution">
    <text evidence="2">The sequence shown here is derived from an EMBL/GenBank/DDBJ whole genome shotgun (WGS) entry which is preliminary data.</text>
</comment>
<evidence type="ECO:0000256" key="1">
    <source>
        <dbReference type="SAM" id="SignalP"/>
    </source>
</evidence>
<dbReference type="AlphaFoldDB" id="A0A4R7LHA6"/>
<feature type="signal peptide" evidence="1">
    <location>
        <begin position="1"/>
        <end position="20"/>
    </location>
</feature>
<evidence type="ECO:0000313" key="3">
    <source>
        <dbReference type="Proteomes" id="UP000294563"/>
    </source>
</evidence>
<gene>
    <name evidence="2" type="ORF">BDE40_1873</name>
</gene>
<organism evidence="2 3">
    <name type="scientific">Litoreibacter halocynthiae</name>
    <dbReference type="NCBI Taxonomy" id="1242689"/>
    <lineage>
        <taxon>Bacteria</taxon>
        <taxon>Pseudomonadati</taxon>
        <taxon>Pseudomonadota</taxon>
        <taxon>Alphaproteobacteria</taxon>
        <taxon>Rhodobacterales</taxon>
        <taxon>Roseobacteraceae</taxon>
        <taxon>Litoreibacter</taxon>
    </lineage>
</organism>
<reference evidence="2 3" key="1">
    <citation type="submission" date="2019-03" db="EMBL/GenBank/DDBJ databases">
        <title>Genomic Encyclopedia of Archaeal and Bacterial Type Strains, Phase II (KMG-II): from individual species to whole genera.</title>
        <authorList>
            <person name="Goeker M."/>
        </authorList>
    </citation>
    <scope>NUCLEOTIDE SEQUENCE [LARGE SCALE GENOMIC DNA]</scope>
    <source>
        <strain evidence="2 3">DSM 29467</strain>
    </source>
</reference>
<accession>A0A4R7LHA6</accession>
<protein>
    <recommendedName>
        <fullName evidence="4">SH3 domain-containing protein</fullName>
    </recommendedName>
</protein>
<keyword evidence="1" id="KW-0732">Signal</keyword>
<keyword evidence="3" id="KW-1185">Reference proteome</keyword>
<feature type="chain" id="PRO_5020945240" description="SH3 domain-containing protein" evidence="1">
    <location>
        <begin position="21"/>
        <end position="142"/>
    </location>
</feature>
<sequence>MRHLIAITLTAIAVAGCASASNLGNREVGENDVYLNGPITRAMAKQSHPLDETSAAVCGMKHRSSTLSVRTAPMVNAKEIYRARYYSIVDFTGKISSDGKWVEIESVSHRVDTNGFFLEIVDQTKTEVTGWVSLRYLCDFEM</sequence>
<dbReference type="Proteomes" id="UP000294563">
    <property type="component" value="Unassembled WGS sequence"/>
</dbReference>
<evidence type="ECO:0008006" key="4">
    <source>
        <dbReference type="Google" id="ProtNLM"/>
    </source>
</evidence>
<evidence type="ECO:0000313" key="2">
    <source>
        <dbReference type="EMBL" id="TDT75147.1"/>
    </source>
</evidence>
<proteinExistence type="predicted"/>
<dbReference type="Gene3D" id="2.30.30.40">
    <property type="entry name" value="SH3 Domains"/>
    <property type="match status" value="1"/>
</dbReference>
<name>A0A4R7LHA6_9RHOB</name>
<dbReference type="EMBL" id="SOBH01000002">
    <property type="protein sequence ID" value="TDT75147.1"/>
    <property type="molecule type" value="Genomic_DNA"/>
</dbReference>
<dbReference type="RefSeq" id="WP_134014275.1">
    <property type="nucleotide sequence ID" value="NZ_SOBH01000002.1"/>
</dbReference>
<dbReference type="PROSITE" id="PS51257">
    <property type="entry name" value="PROKAR_LIPOPROTEIN"/>
    <property type="match status" value="1"/>
</dbReference>